<dbReference type="STRING" id="1429043.X474_07410"/>
<name>A0A0D2JG52_9BACT</name>
<gene>
    <name evidence="1" type="ORF">X474_07410</name>
</gene>
<dbReference type="InParanoid" id="A0A0D2JG52"/>
<evidence type="ECO:0000313" key="2">
    <source>
        <dbReference type="Proteomes" id="UP000032233"/>
    </source>
</evidence>
<dbReference type="Proteomes" id="UP000032233">
    <property type="component" value="Unassembled WGS sequence"/>
</dbReference>
<protein>
    <submittedName>
        <fullName evidence="1">Uncharacterized protein</fullName>
    </submittedName>
</protein>
<proteinExistence type="predicted"/>
<dbReference type="EMBL" id="AZAC01000009">
    <property type="protein sequence ID" value="KIX14711.1"/>
    <property type="molecule type" value="Genomic_DNA"/>
</dbReference>
<keyword evidence="2" id="KW-1185">Reference proteome</keyword>
<comment type="caution">
    <text evidence="1">The sequence shown here is derived from an EMBL/GenBank/DDBJ whole genome shotgun (WGS) entry which is preliminary data.</text>
</comment>
<evidence type="ECO:0000313" key="1">
    <source>
        <dbReference type="EMBL" id="KIX14711.1"/>
    </source>
</evidence>
<organism evidence="1 2">
    <name type="scientific">Dethiosulfatarculus sandiegensis</name>
    <dbReference type="NCBI Taxonomy" id="1429043"/>
    <lineage>
        <taxon>Bacteria</taxon>
        <taxon>Pseudomonadati</taxon>
        <taxon>Thermodesulfobacteriota</taxon>
        <taxon>Desulfarculia</taxon>
        <taxon>Desulfarculales</taxon>
        <taxon>Desulfarculaceae</taxon>
        <taxon>Dethiosulfatarculus</taxon>
    </lineage>
</organism>
<sequence>MISDLDVLVYGLERNGKNGRQILFFQNCSERGGVAKKFNDYL</sequence>
<reference evidence="1 2" key="1">
    <citation type="submission" date="2013-11" db="EMBL/GenBank/DDBJ databases">
        <title>Metagenomic analysis of a methanogenic consortium involved in long chain n-alkane degradation.</title>
        <authorList>
            <person name="Davidova I.A."/>
            <person name="Callaghan A.V."/>
            <person name="Wawrik B."/>
            <person name="Pruitt S."/>
            <person name="Marks C."/>
            <person name="Duncan K.E."/>
            <person name="Suflita J.M."/>
        </authorList>
    </citation>
    <scope>NUCLEOTIDE SEQUENCE [LARGE SCALE GENOMIC DNA]</scope>
    <source>
        <strain evidence="1 2">SPR</strain>
    </source>
</reference>
<dbReference type="AlphaFoldDB" id="A0A0D2JG52"/>
<accession>A0A0D2JG52</accession>